<reference evidence="1" key="1">
    <citation type="submission" date="2016-01" db="EMBL/GenBank/DDBJ databases">
        <authorList>
            <person name="Peeters C."/>
        </authorList>
    </citation>
    <scope>NUCLEOTIDE SEQUENCE [LARGE SCALE GENOMIC DNA]</scope>
    <source>
        <strain evidence="1">LMG 22940</strain>
    </source>
</reference>
<dbReference type="EMBL" id="FCON02000001">
    <property type="protein sequence ID" value="SAL13668.1"/>
    <property type="molecule type" value="Genomic_DNA"/>
</dbReference>
<evidence type="ECO:0000313" key="2">
    <source>
        <dbReference type="Proteomes" id="UP000054770"/>
    </source>
</evidence>
<protein>
    <recommendedName>
        <fullName evidence="3">DUF1579 domain-containing protein</fullName>
    </recommendedName>
</protein>
<keyword evidence="2" id="KW-1185">Reference proteome</keyword>
<evidence type="ECO:0008006" key="3">
    <source>
        <dbReference type="Google" id="ProtNLM"/>
    </source>
</evidence>
<gene>
    <name evidence="1" type="ORF">AWB68_00205</name>
</gene>
<accession>A0A158F1F5</accession>
<proteinExistence type="predicted"/>
<evidence type="ECO:0000313" key="1">
    <source>
        <dbReference type="EMBL" id="SAL13668.1"/>
    </source>
</evidence>
<comment type="caution">
    <text evidence="1">The sequence shown here is derived from an EMBL/GenBank/DDBJ whole genome shotgun (WGS) entry which is preliminary data.</text>
</comment>
<dbReference type="Proteomes" id="UP000054770">
    <property type="component" value="Unassembled WGS sequence"/>
</dbReference>
<dbReference type="InterPro" id="IPR011473">
    <property type="entry name" value="DUF1579"/>
</dbReference>
<name>A0A158F1F5_9BURK</name>
<dbReference type="OrthoDB" id="512336at2"/>
<organism evidence="1 2">
    <name type="scientific">Caballeronia choica</name>
    <dbReference type="NCBI Taxonomy" id="326476"/>
    <lineage>
        <taxon>Bacteria</taxon>
        <taxon>Pseudomonadati</taxon>
        <taxon>Pseudomonadota</taxon>
        <taxon>Betaproteobacteria</taxon>
        <taxon>Burkholderiales</taxon>
        <taxon>Burkholderiaceae</taxon>
        <taxon>Caballeronia</taxon>
    </lineage>
</organism>
<sequence>MKTEPQKEHAWLLKLCGDWTSKGEMTMQPGQPGETWETNEQVRSLGDIWVQCEGKGEMKDGSVATTIMTLGYDTQTKEFVGNFVASMMTHMWIYEGALDADEKVLTLNTEGPDFSAPGKYARYKDVIAIESDDHRTLTSYMQNDDGQWHQVVRADYWRKK</sequence>
<dbReference type="AlphaFoldDB" id="A0A158F1F5"/>
<dbReference type="Pfam" id="PF07617">
    <property type="entry name" value="DUF1579"/>
    <property type="match status" value="1"/>
</dbReference>
<dbReference type="RefSeq" id="WP_087642484.1">
    <property type="nucleotide sequence ID" value="NZ_FCON02000001.1"/>
</dbReference>